<gene>
    <name evidence="1" type="ORF">Q757_02535</name>
</gene>
<proteinExistence type="predicted"/>
<accession>A0ABR4XSV8</accession>
<protein>
    <submittedName>
        <fullName evidence="1">Uncharacterized protein</fullName>
    </submittedName>
</protein>
<dbReference type="EMBL" id="AXCV01000073">
    <property type="protein sequence ID" value="KGO32179.1"/>
    <property type="molecule type" value="Genomic_DNA"/>
</dbReference>
<keyword evidence="2" id="KW-1185">Reference proteome</keyword>
<name>A0ABR4XSV8_9LACO</name>
<evidence type="ECO:0000313" key="1">
    <source>
        <dbReference type="EMBL" id="KGO32179.1"/>
    </source>
</evidence>
<reference evidence="1 2" key="1">
    <citation type="journal article" date="2014" name="Antonie Van Leeuwenhoek">
        <title>Oenococcus alcoholitolerans sp. nov., a lactic acid bacteria isolated from cachaca and ethanol fermentation processes.</title>
        <authorList>
            <person name="Badotti F."/>
            <person name="Moreira A.P."/>
            <person name="Tonon L.A."/>
            <person name="de Lucena B.T."/>
            <person name="Gomes Fde C."/>
            <person name="Kruger R."/>
            <person name="Thompson C.C."/>
            <person name="de Morais M.A.Jr."/>
            <person name="Rosa C.A."/>
            <person name="Thompson F.L."/>
        </authorList>
    </citation>
    <scope>NUCLEOTIDE SEQUENCE [LARGE SCALE GENOMIC DNA]</scope>
    <source>
        <strain evidence="1 2">UFRJ-M7.2.18</strain>
    </source>
</reference>
<comment type="caution">
    <text evidence="1">The sequence shown here is derived from an EMBL/GenBank/DDBJ whole genome shotgun (WGS) entry which is preliminary data.</text>
</comment>
<evidence type="ECO:0000313" key="2">
    <source>
        <dbReference type="Proteomes" id="UP000030023"/>
    </source>
</evidence>
<dbReference type="Proteomes" id="UP000030023">
    <property type="component" value="Unassembled WGS sequence"/>
</dbReference>
<organism evidence="1 2">
    <name type="scientific">Oenococcus alcoholitolerans</name>
    <dbReference type="NCBI Taxonomy" id="931074"/>
    <lineage>
        <taxon>Bacteria</taxon>
        <taxon>Bacillati</taxon>
        <taxon>Bacillota</taxon>
        <taxon>Bacilli</taxon>
        <taxon>Lactobacillales</taxon>
        <taxon>Lactobacillaceae</taxon>
        <taxon>Oenococcus</taxon>
    </lineage>
</organism>
<sequence length="62" mass="6932">MFKAAADSLPYGFQATAFVGYNDYRNEMLNAIDNVTTKKQSPNKAFPVAAKKMRQTISQNNN</sequence>